<evidence type="ECO:0000256" key="11">
    <source>
        <dbReference type="ARBA" id="ARBA00048679"/>
    </source>
</evidence>
<dbReference type="Proteomes" id="UP000322234">
    <property type="component" value="Unassembled WGS sequence"/>
</dbReference>
<dbReference type="GO" id="GO:0005524">
    <property type="term" value="F:ATP binding"/>
    <property type="evidence" value="ECO:0007669"/>
    <property type="project" value="UniProtKB-KW"/>
</dbReference>
<dbReference type="InterPro" id="IPR011009">
    <property type="entry name" value="Kinase-like_dom_sf"/>
</dbReference>
<evidence type="ECO:0000313" key="22">
    <source>
        <dbReference type="Proteomes" id="UP000322234"/>
    </source>
</evidence>
<evidence type="ECO:0000256" key="12">
    <source>
        <dbReference type="ARBA" id="ARBA00057207"/>
    </source>
</evidence>
<dbReference type="GO" id="GO:0043021">
    <property type="term" value="F:ribonucleoprotein complex binding"/>
    <property type="evidence" value="ECO:0007669"/>
    <property type="project" value="TreeGrafter"/>
</dbReference>
<protein>
    <recommendedName>
        <fullName evidence="13">Serine/threonine-protein kinase Kist</fullName>
        <ecNumber evidence="2">2.7.11.1</ecNumber>
    </recommendedName>
    <alternativeName>
        <fullName evidence="16">Kinase interacting with stathmin</fullName>
    </alternativeName>
    <alternativeName>
        <fullName evidence="15">PAM COOH-terminal interactor protein 2</fullName>
    </alternativeName>
    <alternativeName>
        <fullName evidence="14">U2AF homology motif kinase 1</fullName>
    </alternativeName>
</protein>
<dbReference type="GO" id="GO:0071598">
    <property type="term" value="C:neuronal ribonucleoprotein granule"/>
    <property type="evidence" value="ECO:0007669"/>
    <property type="project" value="TreeGrafter"/>
</dbReference>
<sequence>MAGSGCAWGAEPPRFLEAFGRLWQVQSRLGSGSSASVYRVRCCGTPGSPPGALKQFLPPGTTGAAASAAEYGFRKERAALEQLQGHRNIVTLYGVFTIHFSPNVPSRCLLLELLDVSVSELLLYSSHQGCSMWMIQHCARDVLEALAFLHHEGYVHADLKPRNILWSAENECFKLIDFGLSFKEGNQDVKYIQTDGYRAPEAELQNCLAQAGLQSDTECTSAVDLWSLGIILLEMFSGMKLKHTVRSQEWKANSSAIIDHIFASKAVVNAAIPAYHLRDLIKSMLHDDPSRRIPAEMALCSPFFSIPFAPHIEDLVMLPTPVLRLLNVLDDDYLENEEEYEDVVEDVKEECQKYGPVVSLLVPKENPGRGQVFVEYANAGDSKAAQKLLTGRMFDGKFVVATFYPLSAYKRGYLSTVVLNIPLKKLRKTLFYLALLEGSSYGFPCGCHAESCYLYLQIYYKECCQKECCRVSVFCDTTGYVMFVIQCFSLDNTRVVIIMAVMFVALSVPEFMGNLSNDCKLFGILKETEGFFESHFYDFRSFFLLILSNTGGDVKPGTKKCEELLLCLRFPGVNGPASRAWDVNHDKTEKAVRALRIWPTLRPIWPTQDETAAPGQRTRQARPWCSALSIALANALSQSSVWAVGNQPPDDTAPRLTLRSISGKRGNAPGRGATGLTRSHGKGPRGTTR</sequence>
<comment type="catalytic activity">
    <reaction evidence="10">
        <text>L-threonyl-[protein] + ATP = O-phospho-L-threonyl-[protein] + ADP + H(+)</text>
        <dbReference type="Rhea" id="RHEA:46608"/>
        <dbReference type="Rhea" id="RHEA-COMP:11060"/>
        <dbReference type="Rhea" id="RHEA-COMP:11605"/>
        <dbReference type="ChEBI" id="CHEBI:15378"/>
        <dbReference type="ChEBI" id="CHEBI:30013"/>
        <dbReference type="ChEBI" id="CHEBI:30616"/>
        <dbReference type="ChEBI" id="CHEBI:61977"/>
        <dbReference type="ChEBI" id="CHEBI:456216"/>
        <dbReference type="EC" id="2.7.11.1"/>
    </reaction>
</comment>
<dbReference type="GO" id="GO:0004674">
    <property type="term" value="F:protein serine/threonine kinase activity"/>
    <property type="evidence" value="ECO:0007669"/>
    <property type="project" value="UniProtKB-KW"/>
</dbReference>
<dbReference type="PANTHER" id="PTHR46962:SF1">
    <property type="entry name" value="SERINE_THREONINE-PROTEIN KINASE KIST"/>
    <property type="match status" value="1"/>
</dbReference>
<dbReference type="AlphaFoldDB" id="A0A6B0SBC5"/>
<dbReference type="GO" id="GO:0046825">
    <property type="term" value="P:regulation of protein export from nucleus"/>
    <property type="evidence" value="ECO:0007669"/>
    <property type="project" value="TreeGrafter"/>
</dbReference>
<evidence type="ECO:0000256" key="18">
    <source>
        <dbReference type="SAM" id="MobiDB-lite"/>
    </source>
</evidence>
<dbReference type="InterPro" id="IPR000504">
    <property type="entry name" value="RRM_dom"/>
</dbReference>
<evidence type="ECO:0000256" key="10">
    <source>
        <dbReference type="ARBA" id="ARBA00047899"/>
    </source>
</evidence>
<comment type="subcellular location">
    <subcellularLocation>
        <location evidence="1">Nucleus</location>
    </subcellularLocation>
</comment>
<feature type="domain" description="RRM" evidence="20">
    <location>
        <begin position="324"/>
        <end position="399"/>
    </location>
</feature>
<dbReference type="FunFam" id="1.10.510.10:FF:000322">
    <property type="entry name" value="Serine/threonine-protein kinase Kist isoform 1"/>
    <property type="match status" value="1"/>
</dbReference>
<keyword evidence="5" id="KW-0547">Nucleotide-binding</keyword>
<dbReference type="SMART" id="SM00220">
    <property type="entry name" value="S_TKc"/>
    <property type="match status" value="1"/>
</dbReference>
<evidence type="ECO:0000256" key="15">
    <source>
        <dbReference type="ARBA" id="ARBA00078991"/>
    </source>
</evidence>
<evidence type="ECO:0000256" key="13">
    <source>
        <dbReference type="ARBA" id="ARBA00071425"/>
    </source>
</evidence>
<dbReference type="FunFam" id="3.30.70.330:FF:000241">
    <property type="entry name" value="Serine/threonine-protein kinase Kist isoform 1"/>
    <property type="match status" value="1"/>
</dbReference>
<dbReference type="GO" id="GO:0045948">
    <property type="term" value="P:positive regulation of translational initiation"/>
    <property type="evidence" value="ECO:0007669"/>
    <property type="project" value="TreeGrafter"/>
</dbReference>
<evidence type="ECO:0000256" key="17">
    <source>
        <dbReference type="PROSITE-ProRule" id="PRU00176"/>
    </source>
</evidence>
<keyword evidence="6" id="KW-0418">Kinase</keyword>
<dbReference type="EMBL" id="VBQZ03000214">
    <property type="protein sequence ID" value="MXQ97997.1"/>
    <property type="molecule type" value="Genomic_DNA"/>
</dbReference>
<evidence type="ECO:0000256" key="14">
    <source>
        <dbReference type="ARBA" id="ARBA00075029"/>
    </source>
</evidence>
<evidence type="ECO:0000256" key="6">
    <source>
        <dbReference type="ARBA" id="ARBA00022777"/>
    </source>
</evidence>
<feature type="compositionally biased region" description="Basic residues" evidence="18">
    <location>
        <begin position="679"/>
        <end position="689"/>
    </location>
</feature>
<dbReference type="Pfam" id="PF00076">
    <property type="entry name" value="RRM_1"/>
    <property type="match status" value="1"/>
</dbReference>
<dbReference type="Gene3D" id="1.10.510.10">
    <property type="entry name" value="Transferase(Phosphotransferase) domain 1"/>
    <property type="match status" value="1"/>
</dbReference>
<dbReference type="Gene3D" id="3.30.70.330">
    <property type="match status" value="1"/>
</dbReference>
<evidence type="ECO:0000256" key="16">
    <source>
        <dbReference type="ARBA" id="ARBA00080134"/>
    </source>
</evidence>
<dbReference type="Pfam" id="PF00069">
    <property type="entry name" value="Pkinase"/>
    <property type="match status" value="1"/>
</dbReference>
<feature type="domain" description="Protein kinase" evidence="19">
    <location>
        <begin position="23"/>
        <end position="304"/>
    </location>
</feature>
<comment type="caution">
    <text evidence="21">The sequence shown here is derived from an EMBL/GenBank/DDBJ whole genome shotgun (WGS) entry which is preliminary data.</text>
</comment>
<evidence type="ECO:0000259" key="20">
    <source>
        <dbReference type="PROSITE" id="PS50102"/>
    </source>
</evidence>
<keyword evidence="4" id="KW-0808">Transferase</keyword>
<keyword evidence="9" id="KW-0539">Nucleus</keyword>
<feature type="region of interest" description="Disordered" evidence="18">
    <location>
        <begin position="645"/>
        <end position="689"/>
    </location>
</feature>
<dbReference type="SUPFAM" id="SSF54928">
    <property type="entry name" value="RNA-binding domain, RBD"/>
    <property type="match status" value="1"/>
</dbReference>
<dbReference type="GO" id="GO:0003723">
    <property type="term" value="F:RNA binding"/>
    <property type="evidence" value="ECO:0007669"/>
    <property type="project" value="UniProtKB-UniRule"/>
</dbReference>
<keyword evidence="7" id="KW-0067">ATP-binding</keyword>
<keyword evidence="8 17" id="KW-0694">RNA-binding</keyword>
<comment type="catalytic activity">
    <reaction evidence="11">
        <text>L-seryl-[protein] + ATP = O-phospho-L-seryl-[protein] + ADP + H(+)</text>
        <dbReference type="Rhea" id="RHEA:17989"/>
        <dbReference type="Rhea" id="RHEA-COMP:9863"/>
        <dbReference type="Rhea" id="RHEA-COMP:11604"/>
        <dbReference type="ChEBI" id="CHEBI:15378"/>
        <dbReference type="ChEBI" id="CHEBI:29999"/>
        <dbReference type="ChEBI" id="CHEBI:30616"/>
        <dbReference type="ChEBI" id="CHEBI:83421"/>
        <dbReference type="ChEBI" id="CHEBI:456216"/>
        <dbReference type="EC" id="2.7.11.1"/>
    </reaction>
</comment>
<dbReference type="Gene3D" id="3.30.200.20">
    <property type="entry name" value="Phosphorylase Kinase, domain 1"/>
    <property type="match status" value="1"/>
</dbReference>
<dbReference type="PROSITE" id="PS50102">
    <property type="entry name" value="RRM"/>
    <property type="match status" value="1"/>
</dbReference>
<dbReference type="InterPro" id="IPR035979">
    <property type="entry name" value="RBD_domain_sf"/>
</dbReference>
<dbReference type="EC" id="2.7.11.1" evidence="2"/>
<dbReference type="FunFam" id="3.30.200.20:FF:000324">
    <property type="entry name" value="Serine/threonine-protein kinase Kist isoform 1"/>
    <property type="match status" value="1"/>
</dbReference>
<evidence type="ECO:0000256" key="3">
    <source>
        <dbReference type="ARBA" id="ARBA00022527"/>
    </source>
</evidence>
<dbReference type="CDD" id="cd14020">
    <property type="entry name" value="STKc_KIS"/>
    <property type="match status" value="1"/>
</dbReference>
<dbReference type="GO" id="GO:0005634">
    <property type="term" value="C:nucleus"/>
    <property type="evidence" value="ECO:0007669"/>
    <property type="project" value="UniProtKB-SubCell"/>
</dbReference>
<dbReference type="PROSITE" id="PS50011">
    <property type="entry name" value="PROTEIN_KINASE_DOM"/>
    <property type="match status" value="1"/>
</dbReference>
<keyword evidence="22" id="KW-1185">Reference proteome</keyword>
<keyword evidence="3" id="KW-0723">Serine/threonine-protein kinase</keyword>
<dbReference type="PANTHER" id="PTHR46962">
    <property type="entry name" value="SERINE/THREONINE-PROTEIN KINASE KIST"/>
    <property type="match status" value="1"/>
</dbReference>
<evidence type="ECO:0000259" key="19">
    <source>
        <dbReference type="PROSITE" id="PS50011"/>
    </source>
</evidence>
<dbReference type="InterPro" id="IPR012677">
    <property type="entry name" value="Nucleotide-bd_a/b_plait_sf"/>
</dbReference>
<evidence type="ECO:0000313" key="21">
    <source>
        <dbReference type="EMBL" id="MXQ97997.1"/>
    </source>
</evidence>
<evidence type="ECO:0000256" key="9">
    <source>
        <dbReference type="ARBA" id="ARBA00023242"/>
    </source>
</evidence>
<dbReference type="SUPFAM" id="SSF56112">
    <property type="entry name" value="Protein kinase-like (PK-like)"/>
    <property type="match status" value="1"/>
</dbReference>
<dbReference type="InterPro" id="IPR000719">
    <property type="entry name" value="Prot_kinase_dom"/>
</dbReference>
<evidence type="ECO:0000256" key="1">
    <source>
        <dbReference type="ARBA" id="ARBA00004123"/>
    </source>
</evidence>
<accession>A0A6B0SBC5</accession>
<evidence type="ECO:0000256" key="2">
    <source>
        <dbReference type="ARBA" id="ARBA00012513"/>
    </source>
</evidence>
<proteinExistence type="predicted"/>
<evidence type="ECO:0000256" key="8">
    <source>
        <dbReference type="ARBA" id="ARBA00022884"/>
    </source>
</evidence>
<organism evidence="21 22">
    <name type="scientific">Bos mutus</name>
    <name type="common">wild yak</name>
    <dbReference type="NCBI Taxonomy" id="72004"/>
    <lineage>
        <taxon>Eukaryota</taxon>
        <taxon>Metazoa</taxon>
        <taxon>Chordata</taxon>
        <taxon>Craniata</taxon>
        <taxon>Vertebrata</taxon>
        <taxon>Euteleostomi</taxon>
        <taxon>Mammalia</taxon>
        <taxon>Eutheria</taxon>
        <taxon>Laurasiatheria</taxon>
        <taxon>Artiodactyla</taxon>
        <taxon>Ruminantia</taxon>
        <taxon>Pecora</taxon>
        <taxon>Bovidae</taxon>
        <taxon>Bovinae</taxon>
        <taxon>Bos</taxon>
    </lineage>
</organism>
<dbReference type="SMART" id="SM00360">
    <property type="entry name" value="RRM"/>
    <property type="match status" value="1"/>
</dbReference>
<evidence type="ECO:0000256" key="7">
    <source>
        <dbReference type="ARBA" id="ARBA00022840"/>
    </source>
</evidence>
<evidence type="ECO:0000256" key="5">
    <source>
        <dbReference type="ARBA" id="ARBA00022741"/>
    </source>
</evidence>
<reference evidence="21" key="1">
    <citation type="submission" date="2019-10" db="EMBL/GenBank/DDBJ databases">
        <title>The sequence and de novo assembly of the wild yak genome.</title>
        <authorList>
            <person name="Liu Y."/>
        </authorList>
    </citation>
    <scope>NUCLEOTIDE SEQUENCE [LARGE SCALE GENOMIC DNA]</scope>
    <source>
        <strain evidence="21">WY2019</strain>
    </source>
</reference>
<evidence type="ECO:0000256" key="4">
    <source>
        <dbReference type="ARBA" id="ARBA00022679"/>
    </source>
</evidence>
<comment type="function">
    <text evidence="12">Upon serum stimulation, phosphorylates CDKN1B/p27Kip1, thus controlling CDKN1B subcellular location and cell cycle progression in G1 phase. May be involved in trafficking and/or processing of RNA.</text>
</comment>
<dbReference type="InterPro" id="IPR034372">
    <property type="entry name" value="UHMK1"/>
</dbReference>
<gene>
    <name evidence="21" type="ORF">E5288_WYG002894</name>
</gene>
<name>A0A6B0SBC5_9CETA</name>